<reference evidence="2 3" key="1">
    <citation type="submission" date="2019-05" db="EMBL/GenBank/DDBJ databases">
        <title>Another draft genome of Portunus trituberculatus and its Hox gene families provides insights of decapod evolution.</title>
        <authorList>
            <person name="Jeong J.-H."/>
            <person name="Song I."/>
            <person name="Kim S."/>
            <person name="Choi T."/>
            <person name="Kim D."/>
            <person name="Ryu S."/>
            <person name="Kim W."/>
        </authorList>
    </citation>
    <scope>NUCLEOTIDE SEQUENCE [LARGE SCALE GENOMIC DNA]</scope>
    <source>
        <tissue evidence="2">Muscle</tissue>
    </source>
</reference>
<gene>
    <name evidence="2" type="primary">DNAH8_0</name>
    <name evidence="2" type="ORF">E2C01_054838</name>
</gene>
<name>A0A5B7GPN8_PORTR</name>
<dbReference type="EMBL" id="VSRR010017890">
    <property type="protein sequence ID" value="MPC60782.1"/>
    <property type="molecule type" value="Genomic_DNA"/>
</dbReference>
<feature type="domain" description="Dynein heavy chain AAA 5 extension" evidence="1">
    <location>
        <begin position="1"/>
        <end position="49"/>
    </location>
</feature>
<dbReference type="InterPro" id="IPR041466">
    <property type="entry name" value="Dynein_AAA5_ext"/>
</dbReference>
<proteinExistence type="predicted"/>
<dbReference type="OrthoDB" id="6334149at2759"/>
<evidence type="ECO:0000313" key="2">
    <source>
        <dbReference type="EMBL" id="MPC60782.1"/>
    </source>
</evidence>
<dbReference type="Gene3D" id="1.10.472.130">
    <property type="match status" value="1"/>
</dbReference>
<comment type="caution">
    <text evidence="2">The sequence shown here is derived from an EMBL/GenBank/DDBJ whole genome shotgun (WGS) entry which is preliminary data.</text>
</comment>
<organism evidence="2 3">
    <name type="scientific">Portunus trituberculatus</name>
    <name type="common">Swimming crab</name>
    <name type="synonym">Neptunus trituberculatus</name>
    <dbReference type="NCBI Taxonomy" id="210409"/>
    <lineage>
        <taxon>Eukaryota</taxon>
        <taxon>Metazoa</taxon>
        <taxon>Ecdysozoa</taxon>
        <taxon>Arthropoda</taxon>
        <taxon>Crustacea</taxon>
        <taxon>Multicrustacea</taxon>
        <taxon>Malacostraca</taxon>
        <taxon>Eumalacostraca</taxon>
        <taxon>Eucarida</taxon>
        <taxon>Decapoda</taxon>
        <taxon>Pleocyemata</taxon>
        <taxon>Brachyura</taxon>
        <taxon>Eubrachyura</taxon>
        <taxon>Portunoidea</taxon>
        <taxon>Portunidae</taxon>
        <taxon>Portuninae</taxon>
        <taxon>Portunus</taxon>
    </lineage>
</organism>
<protein>
    <submittedName>
        <fullName evidence="2">Dynein heavy chain 8, axonemal</fullName>
    </submittedName>
</protein>
<sequence length="55" mass="6405">MMWSVGALLELMDRARLEDHMKSNHLHLDLPECTRGPNDSIFDYRVDENGFKRGS</sequence>
<dbReference type="AlphaFoldDB" id="A0A5B7GPN8"/>
<keyword evidence="3" id="KW-1185">Reference proteome</keyword>
<dbReference type="Pfam" id="PF17852">
    <property type="entry name" value="Dynein_AAA_lid"/>
    <property type="match status" value="1"/>
</dbReference>
<evidence type="ECO:0000313" key="3">
    <source>
        <dbReference type="Proteomes" id="UP000324222"/>
    </source>
</evidence>
<evidence type="ECO:0000259" key="1">
    <source>
        <dbReference type="Pfam" id="PF17852"/>
    </source>
</evidence>
<dbReference type="Proteomes" id="UP000324222">
    <property type="component" value="Unassembled WGS sequence"/>
</dbReference>
<accession>A0A5B7GPN8</accession>